<sequence length="247" mass="29250">MHSGKYRTPKAYRTLFQGVEDQLYAGEASHYLYHPGTAELIYEYNPCSKIIISLRNPVDRIYSEYLLYVRQQRITISFDKFITSQLTYNKKEKIWDLLPGNRLVKGFYSQLIPKWLEYFGKENVIIVYFDDLVQNPALFCHQLYTSLGVDTTFRATSIHAQAGGKVTFPSLFNMIGRNYTIKHIIKPLLPRLLRVKMRGYFYQFFLQKEPMSPQTRKILHDVYFEEILQLEQLLLKDLSQWKHPNQS</sequence>
<evidence type="ECO:0000259" key="3">
    <source>
        <dbReference type="Pfam" id="PF00685"/>
    </source>
</evidence>
<dbReference type="GO" id="GO:0008146">
    <property type="term" value="F:sulfotransferase activity"/>
    <property type="evidence" value="ECO:0007669"/>
    <property type="project" value="InterPro"/>
</dbReference>
<dbReference type="KEGG" id="eaj:Q3M24_05525"/>
<dbReference type="SUPFAM" id="SSF52540">
    <property type="entry name" value="P-loop containing nucleoside triphosphate hydrolases"/>
    <property type="match status" value="1"/>
</dbReference>
<proteinExistence type="predicted"/>
<evidence type="ECO:0000256" key="1">
    <source>
        <dbReference type="ARBA" id="ARBA00022679"/>
    </source>
</evidence>
<name>A0AAU8M1I0_9BACT</name>
<keyword evidence="1" id="KW-0808">Transferase</keyword>
<organism evidence="4">
    <name type="scientific">Candidatus Electrothrix aestuarii</name>
    <dbReference type="NCBI Taxonomy" id="3062594"/>
    <lineage>
        <taxon>Bacteria</taxon>
        <taxon>Pseudomonadati</taxon>
        <taxon>Thermodesulfobacteriota</taxon>
        <taxon>Desulfobulbia</taxon>
        <taxon>Desulfobulbales</taxon>
        <taxon>Desulfobulbaceae</taxon>
        <taxon>Candidatus Electrothrix</taxon>
    </lineage>
</organism>
<dbReference type="InterPro" id="IPR000863">
    <property type="entry name" value="Sulfotransferase_dom"/>
</dbReference>
<dbReference type="PANTHER" id="PTHR10605">
    <property type="entry name" value="HEPARAN SULFATE SULFOTRANSFERASE"/>
    <property type="match status" value="1"/>
</dbReference>
<dbReference type="InterPro" id="IPR037359">
    <property type="entry name" value="NST/OST"/>
</dbReference>
<dbReference type="Pfam" id="PF00685">
    <property type="entry name" value="Sulfotransfer_1"/>
    <property type="match status" value="1"/>
</dbReference>
<gene>
    <name evidence="4" type="ORF">Q3M24_05525</name>
</gene>
<reference evidence="4" key="1">
    <citation type="journal article" date="2024" name="Syst. Appl. Microbiol.">
        <title>First single-strain enrichments of Electrothrix cable bacteria, description of E. aestuarii sp. nov. and E. rattekaaiensis sp. nov., and proposal of a cable bacteria taxonomy following the rules of the SeqCode.</title>
        <authorList>
            <person name="Plum-Jensen L.E."/>
            <person name="Schramm A."/>
            <person name="Marshall I.P.G."/>
        </authorList>
    </citation>
    <scope>NUCLEOTIDE SEQUENCE</scope>
    <source>
        <strain evidence="4">Rat1</strain>
    </source>
</reference>
<dbReference type="PANTHER" id="PTHR10605:SF56">
    <property type="entry name" value="BIFUNCTIONAL HEPARAN SULFATE N-DEACETYLASE_N-SULFOTRANSFERASE"/>
    <property type="match status" value="1"/>
</dbReference>
<dbReference type="InterPro" id="IPR027417">
    <property type="entry name" value="P-loop_NTPase"/>
</dbReference>
<keyword evidence="2" id="KW-0325">Glycoprotein</keyword>
<protein>
    <submittedName>
        <fullName evidence="4">Sulfotransferase</fullName>
    </submittedName>
</protein>
<evidence type="ECO:0000256" key="2">
    <source>
        <dbReference type="ARBA" id="ARBA00023180"/>
    </source>
</evidence>
<feature type="domain" description="Sulfotransferase" evidence="3">
    <location>
        <begin position="46"/>
        <end position="150"/>
    </location>
</feature>
<reference evidence="4" key="2">
    <citation type="submission" date="2024-06" db="EMBL/GenBank/DDBJ databases">
        <authorList>
            <person name="Plum-Jensen L.E."/>
            <person name="Schramm A."/>
            <person name="Marshall I.P.G."/>
        </authorList>
    </citation>
    <scope>NUCLEOTIDE SEQUENCE</scope>
    <source>
        <strain evidence="4">Rat1</strain>
    </source>
</reference>
<dbReference type="AlphaFoldDB" id="A0AAU8M1I0"/>
<evidence type="ECO:0000313" key="4">
    <source>
        <dbReference type="EMBL" id="XCN75404.1"/>
    </source>
</evidence>
<dbReference type="EMBL" id="CP159373">
    <property type="protein sequence ID" value="XCN75404.1"/>
    <property type="molecule type" value="Genomic_DNA"/>
</dbReference>
<dbReference type="Gene3D" id="3.40.50.300">
    <property type="entry name" value="P-loop containing nucleotide triphosphate hydrolases"/>
    <property type="match status" value="1"/>
</dbReference>
<accession>A0AAU8M1I0</accession>